<dbReference type="InterPro" id="IPR024732">
    <property type="entry name" value="NAGLU_C"/>
</dbReference>
<feature type="domain" description="Alpha-N-acetylglucosaminidase tim-barrel" evidence="1">
    <location>
        <begin position="208"/>
        <end position="444"/>
    </location>
</feature>
<dbReference type="STRING" id="291331.XOO3922"/>
<dbReference type="InterPro" id="IPR009078">
    <property type="entry name" value="Ferritin-like_SF"/>
</dbReference>
<name>Q5GVU6_XANOR</name>
<dbReference type="PATRIC" id="fig|291331.8.peg.4343"/>
<dbReference type="Gene3D" id="1.20.120.670">
    <property type="entry name" value="N-acetyl-b-d-glucoasminidase"/>
    <property type="match status" value="1"/>
</dbReference>
<dbReference type="Proteomes" id="UP000006735">
    <property type="component" value="Chromosome"/>
</dbReference>
<evidence type="ECO:0000313" key="3">
    <source>
        <dbReference type="EMBL" id="AAW77176.1"/>
    </source>
</evidence>
<keyword evidence="4" id="KW-1185">Reference proteome</keyword>
<dbReference type="PANTHER" id="PTHR12872">
    <property type="entry name" value="ALPHA-N-ACETYLGLUCOSAMINIDASE"/>
    <property type="match status" value="1"/>
</dbReference>
<dbReference type="AlphaFoldDB" id="Q5GVU6"/>
<evidence type="ECO:0000259" key="1">
    <source>
        <dbReference type="Pfam" id="PF05089"/>
    </source>
</evidence>
<dbReference type="SUPFAM" id="SSF47240">
    <property type="entry name" value="Ferritin-like"/>
    <property type="match status" value="1"/>
</dbReference>
<evidence type="ECO:0000313" key="4">
    <source>
        <dbReference type="Proteomes" id="UP000006735"/>
    </source>
</evidence>
<feature type="domain" description="Alpha-N-acetylglucosaminidase C-terminal" evidence="2">
    <location>
        <begin position="453"/>
        <end position="715"/>
    </location>
</feature>
<dbReference type="Pfam" id="PF12972">
    <property type="entry name" value="NAGLU_C"/>
    <property type="match status" value="1"/>
</dbReference>
<dbReference type="InterPro" id="IPR007781">
    <property type="entry name" value="NAGLU"/>
</dbReference>
<protein>
    <submittedName>
        <fullName evidence="3">N-acetylglucosaminidase</fullName>
    </submittedName>
</protein>
<proteinExistence type="predicted"/>
<gene>
    <name evidence="3" type="ordered locus">XOO3922</name>
</gene>
<evidence type="ECO:0000259" key="2">
    <source>
        <dbReference type="Pfam" id="PF12972"/>
    </source>
</evidence>
<dbReference type="KEGG" id="xoo:XOO3922"/>
<accession>Q5GVU6</accession>
<dbReference type="Gene3D" id="3.20.20.80">
    <property type="entry name" value="Glycosidases"/>
    <property type="match status" value="1"/>
</dbReference>
<dbReference type="HOGENOM" id="CLU_011988_1_0_6"/>
<sequence>MRVAPRGDGADWYRIDAGGRHGAHCRLLASGVGAWRLCVSRPGRCGLDELGRRPPGIAGAMAGLQQWSGAHAVCPPRLSQHLHLRLHHAVLGLAALAARDRLDGLARHRHAAGDGRPGSDLAGAVARVRCQRCRVGSVFLRPGVHTVAAHGQYRRLSRAAAATMDRQQARAAEADPDAHARVGHAAGAAGICRLRAQGVRAGASACAHLPHARIYRMRAWEGFHETYWLDPRDPLFAKVARRFLELYTQAYGAGEFYLADAFNEMLPPVADDGSDVAAAKYGDSIANFDAARAKAVPPAQRDARLAAYGQALYRSIAQVNPKATWVMQGWLFGADCAFWQPQAIAAFLGKVPDARLMVLDIGNDRYPGTWKASQAFDNKQWIYGYVHNYGASNPLYGDVAFYRQDLQALLADPGKRNLRGFGVFPEGLHSNSVVYEYLYALAWEGPQHPWSQWLAQYLRARYGRSDAALLSAWTDLGAGIYQTRYWSPRWWNTHAGAYLLFKRPTADIVNFDDRPGDPQRLRSAIDALLQQADRYADAPLYRYDLIEDARHYLSLQADRQLQTVVQAYNAGDFARGDAQLARTTQLVQGLDALVGGQHETLAAWTGQAAAAVGNDARLLRAYVGNARAQVSVWGGDGNLADYASKAWQGMYADFYLQRWTRFLSAYRAARKAGTPFDAQTVDQQLATWERQWAAQDEVPKPRPPGDPLSLLHTLLTQVDAHDPAQSVSQQSGLGKRQENAYGVVQGTLQGAAQ</sequence>
<organism evidence="3 4">
    <name type="scientific">Xanthomonas oryzae pv. oryzae (strain KACC10331 / KXO85)</name>
    <dbReference type="NCBI Taxonomy" id="291331"/>
    <lineage>
        <taxon>Bacteria</taxon>
        <taxon>Pseudomonadati</taxon>
        <taxon>Pseudomonadota</taxon>
        <taxon>Gammaproteobacteria</taxon>
        <taxon>Lysobacterales</taxon>
        <taxon>Lysobacteraceae</taxon>
        <taxon>Xanthomonas</taxon>
    </lineage>
</organism>
<dbReference type="InterPro" id="IPR024733">
    <property type="entry name" value="NAGLU_tim-barrel"/>
</dbReference>
<dbReference type="EMBL" id="AE013598">
    <property type="protein sequence ID" value="AAW77176.1"/>
    <property type="molecule type" value="Genomic_DNA"/>
</dbReference>
<reference evidence="3 4" key="1">
    <citation type="journal article" date="2005" name="Nucleic Acids Res.">
        <title>The genome sequence of Xanthomonas oryzae pathovar oryzae KACC10331, the bacterial blight pathogen of rice.</title>
        <authorList>
            <person name="Lee B.M."/>
            <person name="Park Y.J."/>
            <person name="Park D.S."/>
            <person name="Kang H.W."/>
            <person name="Kim J.G."/>
            <person name="Song E.S."/>
            <person name="Park I.C."/>
            <person name="Yoon U.H."/>
            <person name="Hahn J.H."/>
            <person name="Koo B.S."/>
            <person name="Lee G.B."/>
            <person name="Kim H."/>
            <person name="Park H.S."/>
            <person name="Yoon K.O."/>
            <person name="Kim J.H."/>
            <person name="Jung C.H."/>
            <person name="Koh N.H."/>
            <person name="Seo J.S."/>
            <person name="Go S.J."/>
        </authorList>
    </citation>
    <scope>NUCLEOTIDE SEQUENCE [LARGE SCALE GENOMIC DNA]</scope>
    <source>
        <strain evidence="4">KACC10331 / KXO85</strain>
    </source>
</reference>
<dbReference type="Pfam" id="PF05089">
    <property type="entry name" value="NAGLU"/>
    <property type="match status" value="1"/>
</dbReference>
<dbReference type="PANTHER" id="PTHR12872:SF1">
    <property type="entry name" value="ALPHA-N-ACETYLGLUCOSAMINIDASE"/>
    <property type="match status" value="1"/>
</dbReference>